<dbReference type="InterPro" id="IPR029071">
    <property type="entry name" value="Ubiquitin-like_domsf"/>
</dbReference>
<keyword evidence="4 6" id="KW-0378">Hydrolase</keyword>
<evidence type="ECO:0000256" key="7">
    <source>
        <dbReference type="SAM" id="MobiDB-lite"/>
    </source>
</evidence>
<evidence type="ECO:0000259" key="9">
    <source>
        <dbReference type="PROSITE" id="PS50235"/>
    </source>
</evidence>
<feature type="domain" description="USP" evidence="9">
    <location>
        <begin position="110"/>
        <end position="574"/>
    </location>
</feature>
<dbReference type="InterPro" id="IPR018200">
    <property type="entry name" value="USP_CS"/>
</dbReference>
<dbReference type="FunFam" id="3.10.20.90:FF:000119">
    <property type="entry name" value="Ubiquitin carboxyl-terminal hydrolase 14"/>
    <property type="match status" value="1"/>
</dbReference>
<feature type="region of interest" description="Disordered" evidence="7">
    <location>
        <begin position="244"/>
        <end position="300"/>
    </location>
</feature>
<protein>
    <recommendedName>
        <fullName evidence="6">Ubiquitin carboxyl-terminal hydrolase</fullName>
        <ecNumber evidence="6">3.4.19.12</ecNumber>
    </recommendedName>
</protein>
<dbReference type="PANTHER" id="PTHR43982:SF1">
    <property type="entry name" value="UBIQUITIN CARBOXYL-TERMINAL HYDROLASE 14"/>
    <property type="match status" value="1"/>
</dbReference>
<feature type="domain" description="Ubiquitin-like" evidence="8">
    <location>
        <begin position="4"/>
        <end position="72"/>
    </location>
</feature>
<dbReference type="EC" id="3.4.19.12" evidence="6"/>
<comment type="similarity">
    <text evidence="6">Belongs to the peptidase C19 family.</text>
</comment>
<gene>
    <name evidence="10" type="ORF">PRCDC_0526300</name>
</gene>
<dbReference type="PROSITE" id="PS00972">
    <property type="entry name" value="USP_1"/>
    <property type="match status" value="1"/>
</dbReference>
<dbReference type="Gene3D" id="3.90.70.10">
    <property type="entry name" value="Cysteine proteinases"/>
    <property type="match status" value="1"/>
</dbReference>
<evidence type="ECO:0000256" key="4">
    <source>
        <dbReference type="ARBA" id="ARBA00022801"/>
    </source>
</evidence>
<dbReference type="InterPro" id="IPR000626">
    <property type="entry name" value="Ubiquitin-like_dom"/>
</dbReference>
<organism evidence="10 11">
    <name type="scientific">Plasmodium reichenowi</name>
    <dbReference type="NCBI Taxonomy" id="5854"/>
    <lineage>
        <taxon>Eukaryota</taxon>
        <taxon>Sar</taxon>
        <taxon>Alveolata</taxon>
        <taxon>Apicomplexa</taxon>
        <taxon>Aconoidasida</taxon>
        <taxon>Haemosporida</taxon>
        <taxon>Plasmodiidae</taxon>
        <taxon>Plasmodium</taxon>
        <taxon>Plasmodium (Laverania)</taxon>
    </lineage>
</organism>
<feature type="compositionally biased region" description="Basic and acidic residues" evidence="7">
    <location>
        <begin position="244"/>
        <end position="261"/>
    </location>
</feature>
<dbReference type="VEuPathDB" id="PlasmoDB:PRG01_0526500"/>
<dbReference type="VEuPathDB" id="PlasmoDB:PRCDC_0526300"/>
<dbReference type="SUPFAM" id="SSF54236">
    <property type="entry name" value="Ubiquitin-like"/>
    <property type="match status" value="1"/>
</dbReference>
<evidence type="ECO:0000259" key="8">
    <source>
        <dbReference type="PROSITE" id="PS50053"/>
    </source>
</evidence>
<sequence length="589" mass="68367">MTLVNITVKWKNQVFNNIELDISEPLILLKTQLWQLTNVPPEKQKLMYKGLLKDDVDLSLLNIKENDKIMLVGSAESLVEKPKDIIFEEDLTSEEKKKIHTKENIIFEEQGIVNLGNTCYFNAVLQFLTSFDDLGNFLRSYKSKESKLIKTNKDILFDSFIEFSQSFAKSSEPYVPVTLLKSFRDVYTKFKSVNLRTKQYAQQDAEECMNAILTCLNEQTDNKIIDKLFSFEIISNMKFVQTAEEHEQKEKKDEKKEEIKNENITSNNNNNNNNNNSNNNSSNSSNNNSVHQNEPNNKDISYNNIVETTQEFNNKLICYMGTPNTPVNHLHEGIRLSLHEKIRKNRNEDNKECIYEKTSEINSLPPYLIVHFLRFESKKIVESNNSGVSVVTAKICKKVSFPDTFDMYDFCSEKIKEELKISRDLIMKRKDKETSLSAQKEHIQNIEQNNMNNQYNQNNSNDKPNVQEHTNQINKKELIELPTGEYELISVITHKGRNEESGHYIAWKKMKKFISSNCNIDQNESSNKKNKNANDSLWLKMDDDKVSTHKFSSIDFYGGCSDYNIAVLLLYKRKNISCTADEISMHIKE</sequence>
<dbReference type="GO" id="GO:0070628">
    <property type="term" value="F:proteasome binding"/>
    <property type="evidence" value="ECO:0007669"/>
    <property type="project" value="TreeGrafter"/>
</dbReference>
<comment type="catalytic activity">
    <reaction evidence="1 6">
        <text>Thiol-dependent hydrolysis of ester, thioester, amide, peptide and isopeptide bonds formed by the C-terminal Gly of ubiquitin (a 76-residue protein attached to proteins as an intracellular targeting signal).</text>
        <dbReference type="EC" id="3.4.19.12"/>
    </reaction>
</comment>
<feature type="compositionally biased region" description="Polar residues" evidence="7">
    <location>
        <begin position="290"/>
        <end position="300"/>
    </location>
</feature>
<keyword evidence="2 6" id="KW-0645">Protease</keyword>
<dbReference type="PROSITE" id="PS50235">
    <property type="entry name" value="USP_3"/>
    <property type="match status" value="1"/>
</dbReference>
<reference evidence="10" key="1">
    <citation type="submission" date="2014-01" db="EMBL/GenBank/DDBJ databases">
        <authorList>
            <person name="Aslett M."/>
        </authorList>
    </citation>
    <scope>NUCLEOTIDE SEQUENCE</scope>
    <source>
        <strain evidence="10">CDC</strain>
    </source>
</reference>
<evidence type="ECO:0000313" key="11">
    <source>
        <dbReference type="Proteomes" id="UP000027581"/>
    </source>
</evidence>
<evidence type="ECO:0000256" key="6">
    <source>
        <dbReference type="RuleBase" id="RU366025"/>
    </source>
</evidence>
<evidence type="ECO:0000256" key="2">
    <source>
        <dbReference type="ARBA" id="ARBA00022670"/>
    </source>
</evidence>
<dbReference type="InterPro" id="IPR028889">
    <property type="entry name" value="USP"/>
</dbReference>
<accession>A0A060RPF1</accession>
<feature type="compositionally biased region" description="Low complexity" evidence="7">
    <location>
        <begin position="266"/>
        <end position="289"/>
    </location>
</feature>
<dbReference type="Pfam" id="PF00443">
    <property type="entry name" value="UCH"/>
    <property type="match status" value="1"/>
</dbReference>
<dbReference type="PROSITE" id="PS50053">
    <property type="entry name" value="UBIQUITIN_2"/>
    <property type="match status" value="1"/>
</dbReference>
<evidence type="ECO:0000256" key="1">
    <source>
        <dbReference type="ARBA" id="ARBA00000707"/>
    </source>
</evidence>
<dbReference type="GO" id="GO:0061136">
    <property type="term" value="P:regulation of proteasomal protein catabolic process"/>
    <property type="evidence" value="ECO:0007669"/>
    <property type="project" value="TreeGrafter"/>
</dbReference>
<dbReference type="PhylomeDB" id="A0A060RPF1"/>
<dbReference type="InterPro" id="IPR038765">
    <property type="entry name" value="Papain-like_cys_pep_sf"/>
</dbReference>
<keyword evidence="5 6" id="KW-0788">Thiol protease</keyword>
<dbReference type="SUPFAM" id="SSF54001">
    <property type="entry name" value="Cysteine proteinases"/>
    <property type="match status" value="1"/>
</dbReference>
<name>A0A060RPF1_PLARE</name>
<dbReference type="Proteomes" id="UP000027581">
    <property type="component" value="Unassembled WGS sequence"/>
</dbReference>
<dbReference type="SMART" id="SM00213">
    <property type="entry name" value="UBQ"/>
    <property type="match status" value="1"/>
</dbReference>
<keyword evidence="3 6" id="KW-0833">Ubl conjugation pathway</keyword>
<evidence type="ECO:0000256" key="5">
    <source>
        <dbReference type="ARBA" id="ARBA00022807"/>
    </source>
</evidence>
<dbReference type="AlphaFoldDB" id="A0A060RPF1"/>
<dbReference type="Gene3D" id="3.10.20.90">
    <property type="entry name" value="Phosphatidylinositol 3-kinase Catalytic Subunit, Chain A, domain 1"/>
    <property type="match status" value="1"/>
</dbReference>
<keyword evidence="11" id="KW-1185">Reference proteome</keyword>
<dbReference type="Pfam" id="PF00240">
    <property type="entry name" value="ubiquitin"/>
    <property type="match status" value="1"/>
</dbReference>
<evidence type="ECO:0000313" key="10">
    <source>
        <dbReference type="EMBL" id="CDO63150.1"/>
    </source>
</evidence>
<dbReference type="InterPro" id="IPR044635">
    <property type="entry name" value="UBP14-like"/>
</dbReference>
<reference evidence="10" key="2">
    <citation type="submission" date="2014-05" db="EMBL/GenBank/DDBJ databases">
        <title>The genome sequences of chimpanzee malaria parasites reveal the path to human adaptation.</title>
        <authorList>
            <person name="Otto T.D."/>
            <person name="Rayner J.C."/>
            <person name="Boehme U."/>
            <person name="Pain A."/>
            <person name="Spottiswoode N."/>
            <person name="Sanders M."/>
            <person name="Quail M."/>
            <person name="Ollomo B."/>
            <person name="Renaud F."/>
            <person name="Thomas A.W."/>
            <person name="Prugnolle F."/>
            <person name="Conway D.J."/>
            <person name="Newbold C."/>
            <person name="Berriman M."/>
        </authorList>
    </citation>
    <scope>NUCLEOTIDE SEQUENCE [LARGE SCALE GENOMIC DNA]</scope>
    <source>
        <strain evidence="10">CDC</strain>
    </source>
</reference>
<evidence type="ECO:0000256" key="3">
    <source>
        <dbReference type="ARBA" id="ARBA00022786"/>
    </source>
</evidence>
<proteinExistence type="inferred from homology"/>
<dbReference type="PANTHER" id="PTHR43982">
    <property type="entry name" value="UBIQUITIN CARBOXYL-TERMINAL HYDROLASE"/>
    <property type="match status" value="1"/>
</dbReference>
<dbReference type="GO" id="GO:0004843">
    <property type="term" value="F:cysteine-type deubiquitinase activity"/>
    <property type="evidence" value="ECO:0007669"/>
    <property type="project" value="UniProtKB-UniRule"/>
</dbReference>
<dbReference type="PROSITE" id="PS00973">
    <property type="entry name" value="USP_2"/>
    <property type="match status" value="1"/>
</dbReference>
<dbReference type="InterPro" id="IPR001394">
    <property type="entry name" value="Peptidase_C19_UCH"/>
</dbReference>
<dbReference type="GO" id="GO:0016579">
    <property type="term" value="P:protein deubiquitination"/>
    <property type="evidence" value="ECO:0007669"/>
    <property type="project" value="InterPro"/>
</dbReference>
<dbReference type="MEROPS" id="C19.A78"/>
<dbReference type="GO" id="GO:0043161">
    <property type="term" value="P:proteasome-mediated ubiquitin-dependent protein catabolic process"/>
    <property type="evidence" value="ECO:0007669"/>
    <property type="project" value="InterPro"/>
</dbReference>
<dbReference type="EMBL" id="HG810766">
    <property type="protein sequence ID" value="CDO63150.1"/>
    <property type="molecule type" value="Genomic_DNA"/>
</dbReference>
<dbReference type="CDD" id="cd16104">
    <property type="entry name" value="Ubl_USP14_like"/>
    <property type="match status" value="1"/>
</dbReference>